<dbReference type="Proteomes" id="UP001207654">
    <property type="component" value="Unassembled WGS sequence"/>
</dbReference>
<keyword evidence="3" id="KW-1185">Reference proteome</keyword>
<reference evidence="2 3" key="1">
    <citation type="submission" date="2022-11" db="EMBL/GenBank/DDBJ databases">
        <title>Minimal conservation of predation-associated metabolite biosynthetic gene clusters underscores biosynthetic potential of Myxococcota including descriptions for ten novel species: Archangium lansinium sp. nov., Myxococcus landrumus sp. nov., Nannocystis bai.</title>
        <authorList>
            <person name="Ahearne A."/>
            <person name="Stevens C."/>
            <person name="Phillips K."/>
        </authorList>
    </citation>
    <scope>NUCLEOTIDE SEQUENCE [LARGE SCALE GENOMIC DNA]</scope>
    <source>
        <strain evidence="2 3">MIWBW</strain>
    </source>
</reference>
<comment type="caution">
    <text evidence="2">The sequence shown here is derived from an EMBL/GenBank/DDBJ whole genome shotgun (WGS) entry which is preliminary data.</text>
</comment>
<proteinExistence type="predicted"/>
<dbReference type="EMBL" id="JAPNKA010000001">
    <property type="protein sequence ID" value="MCY1077602.1"/>
    <property type="molecule type" value="Genomic_DNA"/>
</dbReference>
<accession>A0ABT4A9H9</accession>
<keyword evidence="1" id="KW-0472">Membrane</keyword>
<organism evidence="2 3">
    <name type="scientific">Archangium lansingense</name>
    <dbReference type="NCBI Taxonomy" id="2995310"/>
    <lineage>
        <taxon>Bacteria</taxon>
        <taxon>Pseudomonadati</taxon>
        <taxon>Myxococcota</taxon>
        <taxon>Myxococcia</taxon>
        <taxon>Myxococcales</taxon>
        <taxon>Cystobacterineae</taxon>
        <taxon>Archangiaceae</taxon>
        <taxon>Archangium</taxon>
    </lineage>
</organism>
<name>A0ABT4A9H9_9BACT</name>
<sequence length="377" mass="42572">MRRGAGHFYQRSVPLPVNRLAQFVHGLCLPFHLVRTLWEDRRLRRRHLAVSLLQAVVILGLAVLLTDSGTGVVETVGPEEWMVQQQEEAEARGERERELEEVAEGAGKLAGMAGSDGEKVRVAVEQALKEAHKAEELQRAARETAGKELEHPEKKRSFHPMVYLVALLSSLQLAQWIVIALSRDFHTELSREVSLRSGVAPEDEPITPRVRLNVPWVRSKMRRRWRALVVFACGVPVLWLFTRFLPWRDSILATLMSLWGAWWFVVFTAGKSALAWNEQAPREPWFLRGWNELTRRWAMFGVYSSMWTKHTREVFSPVASVERRPWGLMGLAVVRALAALPLVKCFLRPVIPVAAAHLLAADAPASLLKDSSVPGDA</sequence>
<evidence type="ECO:0000313" key="2">
    <source>
        <dbReference type="EMBL" id="MCY1077602.1"/>
    </source>
</evidence>
<evidence type="ECO:0000256" key="1">
    <source>
        <dbReference type="SAM" id="Phobius"/>
    </source>
</evidence>
<feature type="transmembrane region" description="Helical" evidence="1">
    <location>
        <begin position="227"/>
        <end position="245"/>
    </location>
</feature>
<feature type="transmembrane region" description="Helical" evidence="1">
    <location>
        <begin position="251"/>
        <end position="269"/>
    </location>
</feature>
<feature type="transmembrane region" description="Helical" evidence="1">
    <location>
        <begin position="47"/>
        <end position="65"/>
    </location>
</feature>
<dbReference type="RefSeq" id="WP_267536423.1">
    <property type="nucleotide sequence ID" value="NZ_JAPNKA010000001.1"/>
</dbReference>
<gene>
    <name evidence="2" type="ORF">OV287_24325</name>
</gene>
<keyword evidence="1" id="KW-0812">Transmembrane</keyword>
<protein>
    <submittedName>
        <fullName evidence="2">Uncharacterized protein</fullName>
    </submittedName>
</protein>
<keyword evidence="1" id="KW-1133">Transmembrane helix</keyword>
<feature type="transmembrane region" description="Helical" evidence="1">
    <location>
        <begin position="161"/>
        <end position="181"/>
    </location>
</feature>
<evidence type="ECO:0000313" key="3">
    <source>
        <dbReference type="Proteomes" id="UP001207654"/>
    </source>
</evidence>